<evidence type="ECO:0000256" key="5">
    <source>
        <dbReference type="ARBA" id="ARBA00022989"/>
    </source>
</evidence>
<feature type="transmembrane region" description="Helical" evidence="7">
    <location>
        <begin position="35"/>
        <end position="52"/>
    </location>
</feature>
<dbReference type="InterPro" id="IPR050622">
    <property type="entry name" value="CPA3_antiporter_subunitB"/>
</dbReference>
<dbReference type="NCBIfam" id="NF009163">
    <property type="entry name" value="PRK12509.1"/>
    <property type="match status" value="1"/>
</dbReference>
<keyword evidence="6 7" id="KW-0472">Membrane</keyword>
<sequence>MHSLILRTAGNFLLPLLLLFSIFLLLRGHDEPGGGFIGGLVAASAIVLNLFAMEIKSAKAVLWVDPRHVLGIGMTLAIVSAIPGAFFGQPFFTAQWFTFDVPALGELKVGTVLMFDIGVYLVVIGAVLTIMLSLAEAED</sequence>
<comment type="caution">
    <text evidence="9">The sequence shown here is derived from an EMBL/GenBank/DDBJ whole genome shotgun (WGS) entry which is preliminary data.</text>
</comment>
<comment type="similarity">
    <text evidence="2">Belongs to the CPA3 antiporters (TC 2.A.63) subunit B family.</text>
</comment>
<evidence type="ECO:0000256" key="4">
    <source>
        <dbReference type="ARBA" id="ARBA00022692"/>
    </source>
</evidence>
<proteinExistence type="inferred from homology"/>
<feature type="transmembrane region" description="Helical" evidence="7">
    <location>
        <begin position="12"/>
        <end position="29"/>
    </location>
</feature>
<dbReference type="InterPro" id="IPR007182">
    <property type="entry name" value="MnhB"/>
</dbReference>
<accession>A0A1V3NRP0</accession>
<keyword evidence="3" id="KW-1003">Cell membrane</keyword>
<evidence type="ECO:0000256" key="1">
    <source>
        <dbReference type="ARBA" id="ARBA00004651"/>
    </source>
</evidence>
<protein>
    <submittedName>
        <fullName evidence="9">Na(+)/H(+) antiporter subunit B</fullName>
    </submittedName>
</protein>
<dbReference type="Proteomes" id="UP000189462">
    <property type="component" value="Unassembled WGS sequence"/>
</dbReference>
<comment type="subcellular location">
    <subcellularLocation>
        <location evidence="1">Cell membrane</location>
        <topology evidence="1">Multi-pass membrane protein</topology>
    </subcellularLocation>
</comment>
<dbReference type="EMBL" id="MVBK01000018">
    <property type="protein sequence ID" value="OOG27720.1"/>
    <property type="molecule type" value="Genomic_DNA"/>
</dbReference>
<dbReference type="PANTHER" id="PTHR33932">
    <property type="entry name" value="NA(+)/H(+) ANTIPORTER SUBUNIT B"/>
    <property type="match status" value="1"/>
</dbReference>
<organism evidence="9 10">
    <name type="scientific">Thioalkalivibrio denitrificans</name>
    <dbReference type="NCBI Taxonomy" id="108003"/>
    <lineage>
        <taxon>Bacteria</taxon>
        <taxon>Pseudomonadati</taxon>
        <taxon>Pseudomonadota</taxon>
        <taxon>Gammaproteobacteria</taxon>
        <taxon>Chromatiales</taxon>
        <taxon>Ectothiorhodospiraceae</taxon>
        <taxon>Thioalkalivibrio</taxon>
    </lineage>
</organism>
<evidence type="ECO:0000313" key="9">
    <source>
        <dbReference type="EMBL" id="OOG27720.1"/>
    </source>
</evidence>
<feature type="transmembrane region" description="Helical" evidence="7">
    <location>
        <begin position="72"/>
        <end position="92"/>
    </location>
</feature>
<evidence type="ECO:0000256" key="7">
    <source>
        <dbReference type="SAM" id="Phobius"/>
    </source>
</evidence>
<feature type="domain" description="Na+/H+ antiporter MnhB subunit-related protein" evidence="8">
    <location>
        <begin position="5"/>
        <end position="129"/>
    </location>
</feature>
<keyword evidence="4 7" id="KW-0812">Transmembrane</keyword>
<reference evidence="9 10" key="1">
    <citation type="submission" date="2017-02" db="EMBL/GenBank/DDBJ databases">
        <title>Genomic diversity within the haloalkaliphilic genus Thioalkalivibrio.</title>
        <authorList>
            <person name="Ahn A.-C."/>
            <person name="Meier-Kolthoff J."/>
            <person name="Overmars L."/>
            <person name="Richter M."/>
            <person name="Woyke T."/>
            <person name="Sorokin D.Y."/>
            <person name="Muyzer G."/>
        </authorList>
    </citation>
    <scope>NUCLEOTIDE SEQUENCE [LARGE SCALE GENOMIC DNA]</scope>
    <source>
        <strain evidence="9 10">ALJD</strain>
    </source>
</reference>
<evidence type="ECO:0000259" key="8">
    <source>
        <dbReference type="Pfam" id="PF04039"/>
    </source>
</evidence>
<dbReference type="PANTHER" id="PTHR33932:SF4">
    <property type="entry name" value="NA(+)_H(+) ANTIPORTER SUBUNIT B"/>
    <property type="match status" value="1"/>
</dbReference>
<gene>
    <name evidence="9" type="ORF">B1C78_02940</name>
</gene>
<name>A0A1V3NRP0_9GAMM</name>
<feature type="transmembrane region" description="Helical" evidence="7">
    <location>
        <begin position="112"/>
        <end position="135"/>
    </location>
</feature>
<dbReference type="STRING" id="108003.B1C78_02940"/>
<keyword evidence="5 7" id="KW-1133">Transmembrane helix</keyword>
<evidence type="ECO:0000313" key="10">
    <source>
        <dbReference type="Proteomes" id="UP000189462"/>
    </source>
</evidence>
<evidence type="ECO:0000256" key="6">
    <source>
        <dbReference type="ARBA" id="ARBA00023136"/>
    </source>
</evidence>
<dbReference type="AlphaFoldDB" id="A0A1V3NRP0"/>
<evidence type="ECO:0000256" key="3">
    <source>
        <dbReference type="ARBA" id="ARBA00022475"/>
    </source>
</evidence>
<dbReference type="Pfam" id="PF04039">
    <property type="entry name" value="MnhB"/>
    <property type="match status" value="1"/>
</dbReference>
<evidence type="ECO:0000256" key="2">
    <source>
        <dbReference type="ARBA" id="ARBA00009425"/>
    </source>
</evidence>
<dbReference type="GO" id="GO:0005886">
    <property type="term" value="C:plasma membrane"/>
    <property type="evidence" value="ECO:0007669"/>
    <property type="project" value="UniProtKB-SubCell"/>
</dbReference>
<keyword evidence="10" id="KW-1185">Reference proteome</keyword>